<sequence>MKMRTTLELPPAVIENFDSSLQWVVSQGHARVAALRVGMYWVIKALMTCGMGTALFVYAVSH</sequence>
<proteinExistence type="predicted"/>
<organism evidence="2 3">
    <name type="scientific">Limisphaera ngatamarikiensis</name>
    <dbReference type="NCBI Taxonomy" id="1324935"/>
    <lineage>
        <taxon>Bacteria</taxon>
        <taxon>Pseudomonadati</taxon>
        <taxon>Verrucomicrobiota</taxon>
        <taxon>Verrucomicrobiia</taxon>
        <taxon>Limisphaerales</taxon>
        <taxon>Limisphaeraceae</taxon>
        <taxon>Limisphaera</taxon>
    </lineage>
</organism>
<keyword evidence="1" id="KW-0812">Transmembrane</keyword>
<gene>
    <name evidence="2" type="ORF">G4L39_06665</name>
</gene>
<evidence type="ECO:0000313" key="2">
    <source>
        <dbReference type="EMBL" id="NGO39079.1"/>
    </source>
</evidence>
<dbReference type="EMBL" id="JAAKYA010000043">
    <property type="protein sequence ID" value="NGO39079.1"/>
    <property type="molecule type" value="Genomic_DNA"/>
</dbReference>
<keyword evidence="3" id="KW-1185">Reference proteome</keyword>
<accession>A0A6M1RND6</accession>
<comment type="caution">
    <text evidence="2">The sequence shown here is derived from an EMBL/GenBank/DDBJ whole genome shotgun (WGS) entry which is preliminary data.</text>
</comment>
<dbReference type="RefSeq" id="WP_165106878.1">
    <property type="nucleotide sequence ID" value="NZ_JAAKYA010000043.1"/>
</dbReference>
<feature type="transmembrane region" description="Helical" evidence="1">
    <location>
        <begin position="41"/>
        <end position="60"/>
    </location>
</feature>
<keyword evidence="1" id="KW-0472">Membrane</keyword>
<name>A0A6M1RND6_9BACT</name>
<evidence type="ECO:0000313" key="3">
    <source>
        <dbReference type="Proteomes" id="UP000477311"/>
    </source>
</evidence>
<keyword evidence="1" id="KW-1133">Transmembrane helix</keyword>
<protein>
    <submittedName>
        <fullName evidence="2">Uncharacterized protein</fullName>
    </submittedName>
</protein>
<reference evidence="2 3" key="1">
    <citation type="submission" date="2020-02" db="EMBL/GenBank/DDBJ databases">
        <title>Draft genome sequence of Limisphaera ngatamarikiensis NGM72.4T, a thermophilic Verrucomicrobia grouped in subdivision 3.</title>
        <authorList>
            <person name="Carere C.R."/>
            <person name="Steen J."/>
            <person name="Hugenholtz P."/>
            <person name="Stott M.B."/>
        </authorList>
    </citation>
    <scope>NUCLEOTIDE SEQUENCE [LARGE SCALE GENOMIC DNA]</scope>
    <source>
        <strain evidence="2 3">NGM72.4</strain>
    </source>
</reference>
<dbReference type="Proteomes" id="UP000477311">
    <property type="component" value="Unassembled WGS sequence"/>
</dbReference>
<evidence type="ECO:0000256" key="1">
    <source>
        <dbReference type="SAM" id="Phobius"/>
    </source>
</evidence>
<dbReference type="AlphaFoldDB" id="A0A6M1RND6"/>